<reference evidence="5" key="2">
    <citation type="submission" date="2021-09" db="EMBL/GenBank/DDBJ databases">
        <authorList>
            <person name="Jia N."/>
            <person name="Wang J."/>
            <person name="Shi W."/>
            <person name="Du L."/>
            <person name="Sun Y."/>
            <person name="Zhan W."/>
            <person name="Jiang J."/>
            <person name="Wang Q."/>
            <person name="Zhang B."/>
            <person name="Ji P."/>
            <person name="Sakyi L.B."/>
            <person name="Cui X."/>
            <person name="Yuan T."/>
            <person name="Jiang B."/>
            <person name="Yang W."/>
            <person name="Lam T.T.-Y."/>
            <person name="Chang Q."/>
            <person name="Ding S."/>
            <person name="Wang X."/>
            <person name="Zhu J."/>
            <person name="Ruan X."/>
            <person name="Zhao L."/>
            <person name="Wei J."/>
            <person name="Que T."/>
            <person name="Du C."/>
            <person name="Cheng J."/>
            <person name="Dai P."/>
            <person name="Han X."/>
            <person name="Huang E."/>
            <person name="Gao Y."/>
            <person name="Liu J."/>
            <person name="Shao H."/>
            <person name="Ye R."/>
            <person name="Li L."/>
            <person name="Wei W."/>
            <person name="Wang X."/>
            <person name="Wang C."/>
            <person name="Huo Q."/>
            <person name="Li W."/>
            <person name="Guo W."/>
            <person name="Chen H."/>
            <person name="Chen S."/>
            <person name="Zhou L."/>
            <person name="Zhou L."/>
            <person name="Ni X."/>
            <person name="Tian J."/>
            <person name="Zhou Y."/>
            <person name="Sheng Y."/>
            <person name="Liu T."/>
            <person name="Pan Y."/>
            <person name="Xia L."/>
            <person name="Li J."/>
            <person name="Zhao F."/>
            <person name="Cao W."/>
        </authorList>
    </citation>
    <scope>NUCLEOTIDE SEQUENCE</scope>
    <source>
        <strain evidence="5">Rmic-2018</strain>
        <tissue evidence="5">Larvae</tissue>
    </source>
</reference>
<dbReference type="Pfam" id="PF13927">
    <property type="entry name" value="Ig_3"/>
    <property type="match status" value="1"/>
</dbReference>
<dbReference type="InterPro" id="IPR003599">
    <property type="entry name" value="Ig_sub"/>
</dbReference>
<gene>
    <name evidence="5" type="ORF">HPB51_007920</name>
</gene>
<dbReference type="PANTHER" id="PTHR45080">
    <property type="entry name" value="CONTACTIN 5"/>
    <property type="match status" value="1"/>
</dbReference>
<dbReference type="GO" id="GO:0043025">
    <property type="term" value="C:neuronal cell body"/>
    <property type="evidence" value="ECO:0007669"/>
    <property type="project" value="TreeGrafter"/>
</dbReference>
<dbReference type="VEuPathDB" id="VectorBase:LOC119181055"/>
<keyword evidence="3" id="KW-0393">Immunoglobulin domain</keyword>
<sequence>MATCYTVTTGDLEKPNAEPPRIVISPRDQTVVTGGTAVFTCISDGNPQPQIEWRKSGKRLFSWRYTVTEMTGGSVLRIDPVRSGKEDATYECLAENGVGDPARAQFKLTVLDEYTIPQGFPRFEVVPKPQGVELNRSVLLPCEAQGEPEPKISWLRNVIPINMTNPRYSLAASGK</sequence>
<dbReference type="InterPro" id="IPR050958">
    <property type="entry name" value="Cell_Adh-Cytoskel_Orgn"/>
</dbReference>
<evidence type="ECO:0000256" key="1">
    <source>
        <dbReference type="ARBA" id="ARBA00022729"/>
    </source>
</evidence>
<dbReference type="FunFam" id="2.60.40.10:FF:000023">
    <property type="entry name" value="receptor-type tyrosine-protein phosphatase delta isoform X2"/>
    <property type="match status" value="1"/>
</dbReference>
<dbReference type="GO" id="GO:0005886">
    <property type="term" value="C:plasma membrane"/>
    <property type="evidence" value="ECO:0007669"/>
    <property type="project" value="TreeGrafter"/>
</dbReference>
<dbReference type="GO" id="GO:0050808">
    <property type="term" value="P:synapse organization"/>
    <property type="evidence" value="ECO:0007669"/>
    <property type="project" value="TreeGrafter"/>
</dbReference>
<dbReference type="Proteomes" id="UP000821866">
    <property type="component" value="Chromosome 11"/>
</dbReference>
<keyword evidence="6" id="KW-1185">Reference proteome</keyword>
<dbReference type="InterPro" id="IPR007110">
    <property type="entry name" value="Ig-like_dom"/>
</dbReference>
<evidence type="ECO:0000313" key="5">
    <source>
        <dbReference type="EMBL" id="KAH8035676.1"/>
    </source>
</evidence>
<dbReference type="GO" id="GO:0007156">
    <property type="term" value="P:homophilic cell adhesion via plasma membrane adhesion molecules"/>
    <property type="evidence" value="ECO:0007669"/>
    <property type="project" value="TreeGrafter"/>
</dbReference>
<dbReference type="Gene3D" id="2.60.40.10">
    <property type="entry name" value="Immunoglobulins"/>
    <property type="match status" value="2"/>
</dbReference>
<keyword evidence="1" id="KW-0732">Signal</keyword>
<dbReference type="SMART" id="SM00409">
    <property type="entry name" value="IG"/>
    <property type="match status" value="1"/>
</dbReference>
<dbReference type="SMART" id="SM00408">
    <property type="entry name" value="IGc2"/>
    <property type="match status" value="1"/>
</dbReference>
<evidence type="ECO:0000259" key="4">
    <source>
        <dbReference type="PROSITE" id="PS50835"/>
    </source>
</evidence>
<dbReference type="GO" id="GO:0030424">
    <property type="term" value="C:axon"/>
    <property type="evidence" value="ECO:0007669"/>
    <property type="project" value="TreeGrafter"/>
</dbReference>
<dbReference type="Pfam" id="PF07679">
    <property type="entry name" value="I-set"/>
    <property type="match status" value="1"/>
</dbReference>
<dbReference type="AlphaFoldDB" id="A0A9J6ENF0"/>
<evidence type="ECO:0000256" key="2">
    <source>
        <dbReference type="ARBA" id="ARBA00023157"/>
    </source>
</evidence>
<dbReference type="PANTHER" id="PTHR45080:SF8">
    <property type="entry name" value="IG-LIKE DOMAIN-CONTAINING PROTEIN"/>
    <property type="match status" value="1"/>
</dbReference>
<organism evidence="5 6">
    <name type="scientific">Rhipicephalus microplus</name>
    <name type="common">Cattle tick</name>
    <name type="synonym">Boophilus microplus</name>
    <dbReference type="NCBI Taxonomy" id="6941"/>
    <lineage>
        <taxon>Eukaryota</taxon>
        <taxon>Metazoa</taxon>
        <taxon>Ecdysozoa</taxon>
        <taxon>Arthropoda</taxon>
        <taxon>Chelicerata</taxon>
        <taxon>Arachnida</taxon>
        <taxon>Acari</taxon>
        <taxon>Parasitiformes</taxon>
        <taxon>Ixodida</taxon>
        <taxon>Ixodoidea</taxon>
        <taxon>Ixodidae</taxon>
        <taxon>Rhipicephalinae</taxon>
        <taxon>Rhipicephalus</taxon>
        <taxon>Boophilus</taxon>
    </lineage>
</organism>
<dbReference type="PROSITE" id="PS50835">
    <property type="entry name" value="IG_LIKE"/>
    <property type="match status" value="2"/>
</dbReference>
<feature type="domain" description="Ig-like" evidence="4">
    <location>
        <begin position="20"/>
        <end position="109"/>
    </location>
</feature>
<dbReference type="InterPro" id="IPR013098">
    <property type="entry name" value="Ig_I-set"/>
</dbReference>
<name>A0A9J6ENF0_RHIMP</name>
<dbReference type="SUPFAM" id="SSF48726">
    <property type="entry name" value="Immunoglobulin"/>
    <property type="match status" value="2"/>
</dbReference>
<accession>A0A9J6ENF0</accession>
<dbReference type="GO" id="GO:0008046">
    <property type="term" value="F:axon guidance receptor activity"/>
    <property type="evidence" value="ECO:0007669"/>
    <property type="project" value="TreeGrafter"/>
</dbReference>
<proteinExistence type="predicted"/>
<evidence type="ECO:0000313" key="6">
    <source>
        <dbReference type="Proteomes" id="UP000821866"/>
    </source>
</evidence>
<dbReference type="InterPro" id="IPR003598">
    <property type="entry name" value="Ig_sub2"/>
</dbReference>
<feature type="domain" description="Ig-like" evidence="4">
    <location>
        <begin position="121"/>
        <end position="175"/>
    </location>
</feature>
<comment type="caution">
    <text evidence="5">The sequence shown here is derived from an EMBL/GenBank/DDBJ whole genome shotgun (WGS) entry which is preliminary data.</text>
</comment>
<evidence type="ECO:0000256" key="3">
    <source>
        <dbReference type="ARBA" id="ARBA00023319"/>
    </source>
</evidence>
<keyword evidence="2" id="KW-1015">Disulfide bond</keyword>
<protein>
    <recommendedName>
        <fullName evidence="4">Ig-like domain-containing protein</fullName>
    </recommendedName>
</protein>
<dbReference type="InterPro" id="IPR036179">
    <property type="entry name" value="Ig-like_dom_sf"/>
</dbReference>
<dbReference type="InterPro" id="IPR013783">
    <property type="entry name" value="Ig-like_fold"/>
</dbReference>
<dbReference type="EMBL" id="JABSTU010000003">
    <property type="protein sequence ID" value="KAH8035676.1"/>
    <property type="molecule type" value="Genomic_DNA"/>
</dbReference>
<reference evidence="5" key="1">
    <citation type="journal article" date="2020" name="Cell">
        <title>Large-Scale Comparative Analyses of Tick Genomes Elucidate Their Genetic Diversity and Vector Capacities.</title>
        <authorList>
            <consortium name="Tick Genome and Microbiome Consortium (TIGMIC)"/>
            <person name="Jia N."/>
            <person name="Wang J."/>
            <person name="Shi W."/>
            <person name="Du L."/>
            <person name="Sun Y."/>
            <person name="Zhan W."/>
            <person name="Jiang J.F."/>
            <person name="Wang Q."/>
            <person name="Zhang B."/>
            <person name="Ji P."/>
            <person name="Bell-Sakyi L."/>
            <person name="Cui X.M."/>
            <person name="Yuan T.T."/>
            <person name="Jiang B.G."/>
            <person name="Yang W.F."/>
            <person name="Lam T.T."/>
            <person name="Chang Q.C."/>
            <person name="Ding S.J."/>
            <person name="Wang X.J."/>
            <person name="Zhu J.G."/>
            <person name="Ruan X.D."/>
            <person name="Zhao L."/>
            <person name="Wei J.T."/>
            <person name="Ye R.Z."/>
            <person name="Que T.C."/>
            <person name="Du C.H."/>
            <person name="Zhou Y.H."/>
            <person name="Cheng J.X."/>
            <person name="Dai P.F."/>
            <person name="Guo W.B."/>
            <person name="Han X.H."/>
            <person name="Huang E.J."/>
            <person name="Li L.F."/>
            <person name="Wei W."/>
            <person name="Gao Y.C."/>
            <person name="Liu J.Z."/>
            <person name="Shao H.Z."/>
            <person name="Wang X."/>
            <person name="Wang C.C."/>
            <person name="Yang T.C."/>
            <person name="Huo Q.B."/>
            <person name="Li W."/>
            <person name="Chen H.Y."/>
            <person name="Chen S.E."/>
            <person name="Zhou L.G."/>
            <person name="Ni X.B."/>
            <person name="Tian J.H."/>
            <person name="Sheng Y."/>
            <person name="Liu T."/>
            <person name="Pan Y.S."/>
            <person name="Xia L.Y."/>
            <person name="Li J."/>
            <person name="Zhao F."/>
            <person name="Cao W.C."/>
        </authorList>
    </citation>
    <scope>NUCLEOTIDE SEQUENCE</scope>
    <source>
        <strain evidence="5">Rmic-2018</strain>
    </source>
</reference>